<evidence type="ECO:0000313" key="13">
    <source>
        <dbReference type="Ensembl" id="ENSSMAP00000001373.2"/>
    </source>
</evidence>
<keyword evidence="7" id="KW-0325">Glycoprotein</keyword>
<evidence type="ECO:0000259" key="12">
    <source>
        <dbReference type="PROSITE" id="PS51132"/>
    </source>
</evidence>
<dbReference type="GO" id="GO:0007165">
    <property type="term" value="P:signal transduction"/>
    <property type="evidence" value="ECO:0007669"/>
    <property type="project" value="TreeGrafter"/>
</dbReference>
<feature type="domain" description="Olfactomedin-like" evidence="12">
    <location>
        <begin position="193"/>
        <end position="445"/>
    </location>
</feature>
<dbReference type="GO" id="GO:0005615">
    <property type="term" value="C:extracellular space"/>
    <property type="evidence" value="ECO:0007669"/>
    <property type="project" value="TreeGrafter"/>
</dbReference>
<gene>
    <name evidence="13" type="primary">OLFM3</name>
</gene>
<reference evidence="13" key="1">
    <citation type="submission" date="2023-05" db="EMBL/GenBank/DDBJ databases">
        <title>High-quality long-read genome of Scophthalmus maximus.</title>
        <authorList>
            <person name="Lien S."/>
            <person name="Martinez P."/>
        </authorList>
    </citation>
    <scope>NUCLEOTIDE SEQUENCE [LARGE SCALE GENOMIC DNA]</scope>
</reference>
<dbReference type="PROSITE" id="PS51132">
    <property type="entry name" value="OLF"/>
    <property type="match status" value="1"/>
</dbReference>
<dbReference type="GeneTree" id="ENSGT00940000156998"/>
<feature type="signal peptide" evidence="11">
    <location>
        <begin position="1"/>
        <end position="28"/>
    </location>
</feature>
<accession>A0A8D2ZFG6</accession>
<reference evidence="13" key="2">
    <citation type="submission" date="2025-08" db="UniProtKB">
        <authorList>
            <consortium name="Ensembl"/>
        </authorList>
    </citation>
    <scope>IDENTIFICATION</scope>
</reference>
<feature type="coiled-coil region" evidence="10">
    <location>
        <begin position="70"/>
        <end position="125"/>
    </location>
</feature>
<dbReference type="Proteomes" id="UP000694558">
    <property type="component" value="Chromosome 21"/>
</dbReference>
<keyword evidence="2" id="KW-0964">Secreted</keyword>
<dbReference type="InterPro" id="IPR022082">
    <property type="entry name" value="Noelin_dom"/>
</dbReference>
<protein>
    <submittedName>
        <fullName evidence="13">Olfactomedin 3a</fullName>
    </submittedName>
</protein>
<dbReference type="SUPFAM" id="SSF63825">
    <property type="entry name" value="YWTD domain"/>
    <property type="match status" value="1"/>
</dbReference>
<dbReference type="PANTHER" id="PTHR23192">
    <property type="entry name" value="OLFACTOMEDIN-RELATED"/>
    <property type="match status" value="1"/>
</dbReference>
<proteinExistence type="predicted"/>
<dbReference type="GO" id="GO:0045202">
    <property type="term" value="C:synapse"/>
    <property type="evidence" value="ECO:0007669"/>
    <property type="project" value="UniProtKB-SubCell"/>
</dbReference>
<dbReference type="PANTHER" id="PTHR23192:SF90">
    <property type="entry name" value="NOELIN-3 PRECURSOR"/>
    <property type="match status" value="1"/>
</dbReference>
<keyword evidence="5 10" id="KW-0175">Coiled coil</keyword>
<dbReference type="SMART" id="SM00284">
    <property type="entry name" value="OLF"/>
    <property type="match status" value="1"/>
</dbReference>
<comment type="subcellular location">
    <subcellularLocation>
        <location evidence="1">Secreted</location>
    </subcellularLocation>
    <subcellularLocation>
        <location evidence="8">Synapse</location>
    </subcellularLocation>
</comment>
<evidence type="ECO:0000256" key="5">
    <source>
        <dbReference type="ARBA" id="ARBA00023054"/>
    </source>
</evidence>
<feature type="disulfide bond" evidence="9">
    <location>
        <begin position="194"/>
        <end position="376"/>
    </location>
</feature>
<evidence type="ECO:0000256" key="1">
    <source>
        <dbReference type="ARBA" id="ARBA00004613"/>
    </source>
</evidence>
<evidence type="ECO:0000256" key="11">
    <source>
        <dbReference type="SAM" id="SignalP"/>
    </source>
</evidence>
<evidence type="ECO:0000256" key="3">
    <source>
        <dbReference type="ARBA" id="ARBA00022729"/>
    </source>
</evidence>
<sequence>MTSVQIFFFHRGRICSSMTLLLVSELSGISLQREPTIGPKEGWQVYSSAQDADGRCICTVVAPEQNLCSRDAKSRQLRQLLEKVQNMSQSIEVLNLRTQRDFQYVIKMENQMKGLRTKFRQIEDDRKSVMARNFQELNDKMDELKPLIPVLEQYKMDAALISQFKEEIRNLSALYQRVLRLDSRLRSCMGKLTCGKLMKITGPVTIKISGTRFGAWMTDPLATTRNNRVWYMDSYTNSKIVREYKTMDDFVAGVVSRTYSLPFKWEGTNHMVYNGSLYYNKYQSNIIVKYSFETGSVLAQRALEFAGFHNMYPYTWGGYSDIDVMADELGMWAVYATNQNAGNVVISQIDPDTLQVLKTWNTEYSKRNAGESFMICGTLYVTNSHLSGAKVYYAYSTKTSSYEYIDIPFHNQYFHISMLDYNARERALYAWNNGHQVMFNVTLFHVIKTEDDS</sequence>
<dbReference type="Pfam" id="PF02191">
    <property type="entry name" value="OLF"/>
    <property type="match status" value="1"/>
</dbReference>
<dbReference type="Pfam" id="PF12308">
    <property type="entry name" value="Noelin-1"/>
    <property type="match status" value="1"/>
</dbReference>
<keyword evidence="4" id="KW-0770">Synapse</keyword>
<dbReference type="InterPro" id="IPR050605">
    <property type="entry name" value="Olfactomedin-like_domain"/>
</dbReference>
<keyword evidence="6 9" id="KW-1015">Disulfide bond</keyword>
<evidence type="ECO:0000256" key="7">
    <source>
        <dbReference type="ARBA" id="ARBA00023180"/>
    </source>
</evidence>
<evidence type="ECO:0000256" key="9">
    <source>
        <dbReference type="PROSITE-ProRule" id="PRU00446"/>
    </source>
</evidence>
<evidence type="ECO:0000256" key="6">
    <source>
        <dbReference type="ARBA" id="ARBA00023157"/>
    </source>
</evidence>
<evidence type="ECO:0000256" key="8">
    <source>
        <dbReference type="ARBA" id="ARBA00034103"/>
    </source>
</evidence>
<dbReference type="AlphaFoldDB" id="A0A8D2ZFG6"/>
<name>A0A8D2ZFG6_SCOMX</name>
<dbReference type="InterPro" id="IPR003112">
    <property type="entry name" value="Olfac-like_dom"/>
</dbReference>
<keyword evidence="3 11" id="KW-0732">Signal</keyword>
<evidence type="ECO:0000256" key="10">
    <source>
        <dbReference type="SAM" id="Coils"/>
    </source>
</evidence>
<evidence type="ECO:0000256" key="4">
    <source>
        <dbReference type="ARBA" id="ARBA00023018"/>
    </source>
</evidence>
<evidence type="ECO:0000256" key="2">
    <source>
        <dbReference type="ARBA" id="ARBA00022525"/>
    </source>
</evidence>
<dbReference type="Ensembl" id="ENSSMAT00000001405.2">
    <property type="protein sequence ID" value="ENSSMAP00000001373.2"/>
    <property type="gene ID" value="ENSSMAG00000000867.2"/>
</dbReference>
<feature type="chain" id="PRO_5034710878" evidence="11">
    <location>
        <begin position="29"/>
        <end position="453"/>
    </location>
</feature>
<organism evidence="13 14">
    <name type="scientific">Scophthalmus maximus</name>
    <name type="common">Turbot</name>
    <name type="synonym">Psetta maxima</name>
    <dbReference type="NCBI Taxonomy" id="52904"/>
    <lineage>
        <taxon>Eukaryota</taxon>
        <taxon>Metazoa</taxon>
        <taxon>Chordata</taxon>
        <taxon>Craniata</taxon>
        <taxon>Vertebrata</taxon>
        <taxon>Euteleostomi</taxon>
        <taxon>Actinopterygii</taxon>
        <taxon>Neopterygii</taxon>
        <taxon>Teleostei</taxon>
        <taxon>Neoteleostei</taxon>
        <taxon>Acanthomorphata</taxon>
        <taxon>Carangaria</taxon>
        <taxon>Pleuronectiformes</taxon>
        <taxon>Pleuronectoidei</taxon>
        <taxon>Scophthalmidae</taxon>
        <taxon>Scophthalmus</taxon>
    </lineage>
</organism>
<evidence type="ECO:0000313" key="14">
    <source>
        <dbReference type="Proteomes" id="UP000694558"/>
    </source>
</evidence>